<proteinExistence type="predicted"/>
<feature type="region of interest" description="Disordered" evidence="1">
    <location>
        <begin position="153"/>
        <end position="181"/>
    </location>
</feature>
<evidence type="ECO:0000256" key="1">
    <source>
        <dbReference type="SAM" id="MobiDB-lite"/>
    </source>
</evidence>
<reference evidence="2" key="1">
    <citation type="submission" date="2020-03" db="EMBL/GenBank/DDBJ databases">
        <title>Castanea mollissima Vanexum genome sequencing.</title>
        <authorList>
            <person name="Staton M."/>
        </authorList>
    </citation>
    <scope>NUCLEOTIDE SEQUENCE</scope>
    <source>
        <tissue evidence="2">Leaf</tissue>
    </source>
</reference>
<gene>
    <name evidence="2" type="ORF">CMV_000531</name>
</gene>
<dbReference type="EMBL" id="JRKL02000029">
    <property type="protein sequence ID" value="KAF3976287.1"/>
    <property type="molecule type" value="Genomic_DNA"/>
</dbReference>
<sequence>MRLQFKQLFGGITLLNSLTTPQSRGYARDLFPNKISHYLYRAKLIDSIRLGLRSNPPSPISLAPILNDRLLDSFVVTQALRSALSADSALSLVETLETTPYFSHTQNTLHALATVLAKSCWSVQLKCWIYPRTDEFLKEMSPDERIKNIGCSVDSSDDDEGNEVSHASGIDDVNGVQLNHG</sequence>
<protein>
    <submittedName>
        <fullName evidence="2">Uncharacterized protein</fullName>
    </submittedName>
</protein>
<name>A0A8J4VYZ0_9ROSI</name>
<dbReference type="OrthoDB" id="185373at2759"/>
<dbReference type="AlphaFoldDB" id="A0A8J4VYZ0"/>
<keyword evidence="3" id="KW-1185">Reference proteome</keyword>
<dbReference type="Proteomes" id="UP000737018">
    <property type="component" value="Unassembled WGS sequence"/>
</dbReference>
<dbReference type="PANTHER" id="PTHR47913:SF1">
    <property type="entry name" value="OS01G0167750 PROTEIN"/>
    <property type="match status" value="1"/>
</dbReference>
<comment type="caution">
    <text evidence="2">The sequence shown here is derived from an EMBL/GenBank/DDBJ whole genome shotgun (WGS) entry which is preliminary data.</text>
</comment>
<dbReference type="InterPro" id="IPR044175">
    <property type="entry name" value="At5g66631-like"/>
</dbReference>
<evidence type="ECO:0000313" key="2">
    <source>
        <dbReference type="EMBL" id="KAF3976287.1"/>
    </source>
</evidence>
<organism evidence="2 3">
    <name type="scientific">Castanea mollissima</name>
    <name type="common">Chinese chestnut</name>
    <dbReference type="NCBI Taxonomy" id="60419"/>
    <lineage>
        <taxon>Eukaryota</taxon>
        <taxon>Viridiplantae</taxon>
        <taxon>Streptophyta</taxon>
        <taxon>Embryophyta</taxon>
        <taxon>Tracheophyta</taxon>
        <taxon>Spermatophyta</taxon>
        <taxon>Magnoliopsida</taxon>
        <taxon>eudicotyledons</taxon>
        <taxon>Gunneridae</taxon>
        <taxon>Pentapetalae</taxon>
        <taxon>rosids</taxon>
        <taxon>fabids</taxon>
        <taxon>Fagales</taxon>
        <taxon>Fagaceae</taxon>
        <taxon>Castanea</taxon>
    </lineage>
</organism>
<accession>A0A8J4VYZ0</accession>
<dbReference type="PANTHER" id="PTHR47913">
    <property type="entry name" value="OS01G0167750 PROTEIN"/>
    <property type="match status" value="1"/>
</dbReference>
<evidence type="ECO:0000313" key="3">
    <source>
        <dbReference type="Proteomes" id="UP000737018"/>
    </source>
</evidence>